<organism evidence="2 3">
    <name type="scientific">Immersiella caudata</name>
    <dbReference type="NCBI Taxonomy" id="314043"/>
    <lineage>
        <taxon>Eukaryota</taxon>
        <taxon>Fungi</taxon>
        <taxon>Dikarya</taxon>
        <taxon>Ascomycota</taxon>
        <taxon>Pezizomycotina</taxon>
        <taxon>Sordariomycetes</taxon>
        <taxon>Sordariomycetidae</taxon>
        <taxon>Sordariales</taxon>
        <taxon>Lasiosphaeriaceae</taxon>
        <taxon>Immersiella</taxon>
    </lineage>
</organism>
<sequence>MSESEAKEPEAEAGPPAKRVKIVVKKATETTLGHNASAIIKANTKTKLASPPKLAEPLMTRAIPSPATAKTTVPAMAAASPQGTKRKRDAPVALKRPTAFHETRVQEMLINPADFDDCVFAAPASARGKLRRSRQRFQRFRQSQGSLPPPNISGALPGLKGRAATEDDASGEERSRPKLTKAVKDAGDGGLVLGWVPGEPRWKRRSYFGPGRSRLGWN</sequence>
<evidence type="ECO:0000313" key="3">
    <source>
        <dbReference type="Proteomes" id="UP001175000"/>
    </source>
</evidence>
<dbReference type="Proteomes" id="UP001175000">
    <property type="component" value="Unassembled WGS sequence"/>
</dbReference>
<feature type="region of interest" description="Disordered" evidence="1">
    <location>
        <begin position="68"/>
        <end position="90"/>
    </location>
</feature>
<proteinExistence type="predicted"/>
<feature type="region of interest" description="Disordered" evidence="1">
    <location>
        <begin position="140"/>
        <end position="183"/>
    </location>
</feature>
<dbReference type="EMBL" id="JAULSU010000001">
    <property type="protein sequence ID" value="KAK0632046.1"/>
    <property type="molecule type" value="Genomic_DNA"/>
</dbReference>
<keyword evidence="3" id="KW-1185">Reference proteome</keyword>
<feature type="compositionally biased region" description="Basic and acidic residues" evidence="1">
    <location>
        <begin position="171"/>
        <end position="183"/>
    </location>
</feature>
<protein>
    <submittedName>
        <fullName evidence="2">Uncharacterized protein</fullName>
    </submittedName>
</protein>
<evidence type="ECO:0000313" key="2">
    <source>
        <dbReference type="EMBL" id="KAK0632046.1"/>
    </source>
</evidence>
<reference evidence="2" key="1">
    <citation type="submission" date="2023-06" db="EMBL/GenBank/DDBJ databases">
        <title>Genome-scale phylogeny and comparative genomics of the fungal order Sordariales.</title>
        <authorList>
            <consortium name="Lawrence Berkeley National Laboratory"/>
            <person name="Hensen N."/>
            <person name="Bonometti L."/>
            <person name="Westerberg I."/>
            <person name="Brannstrom I.O."/>
            <person name="Guillou S."/>
            <person name="Cros-Aarteil S."/>
            <person name="Calhoun S."/>
            <person name="Haridas S."/>
            <person name="Kuo A."/>
            <person name="Mondo S."/>
            <person name="Pangilinan J."/>
            <person name="Riley R."/>
            <person name="Labutti K."/>
            <person name="Andreopoulos B."/>
            <person name="Lipzen A."/>
            <person name="Chen C."/>
            <person name="Yanf M."/>
            <person name="Daum C."/>
            <person name="Ng V."/>
            <person name="Clum A."/>
            <person name="Steindorff A."/>
            <person name="Ohm R."/>
            <person name="Martin F."/>
            <person name="Silar P."/>
            <person name="Natvig D."/>
            <person name="Lalanne C."/>
            <person name="Gautier V."/>
            <person name="Ament-Velasquez S.L."/>
            <person name="Kruys A."/>
            <person name="Hutchinson M.I."/>
            <person name="Powell A.J."/>
            <person name="Barry K."/>
            <person name="Miller A.N."/>
            <person name="Grigoriev I.V."/>
            <person name="Debuchy R."/>
            <person name="Gladieux P."/>
            <person name="Thoren M.H."/>
            <person name="Johannesson H."/>
        </authorList>
    </citation>
    <scope>NUCLEOTIDE SEQUENCE</scope>
    <source>
        <strain evidence="2">CBS 606.72</strain>
    </source>
</reference>
<comment type="caution">
    <text evidence="2">The sequence shown here is derived from an EMBL/GenBank/DDBJ whole genome shotgun (WGS) entry which is preliminary data.</text>
</comment>
<accession>A0AA40CAX7</accession>
<dbReference type="AlphaFoldDB" id="A0AA40CAX7"/>
<gene>
    <name evidence="2" type="ORF">B0T14DRAFT_490477</name>
</gene>
<name>A0AA40CAX7_9PEZI</name>
<evidence type="ECO:0000256" key="1">
    <source>
        <dbReference type="SAM" id="MobiDB-lite"/>
    </source>
</evidence>